<evidence type="ECO:0000313" key="4">
    <source>
        <dbReference type="EMBL" id="KAK7076361.1"/>
    </source>
</evidence>
<keyword evidence="5" id="KW-1185">Reference proteome</keyword>
<dbReference type="SMART" id="SM00408">
    <property type="entry name" value="IGc2"/>
    <property type="match status" value="2"/>
</dbReference>
<dbReference type="SMART" id="SM00409">
    <property type="entry name" value="IG"/>
    <property type="match status" value="2"/>
</dbReference>
<dbReference type="PANTHER" id="PTHR23279:SF46">
    <property type="entry name" value="DEFECTIVE PROBOSCIS EXTENSION RESPONSE 10, ISOFORM A-RELATED"/>
    <property type="match status" value="1"/>
</dbReference>
<dbReference type="SMART" id="SM00406">
    <property type="entry name" value="IGv"/>
    <property type="match status" value="1"/>
</dbReference>
<feature type="domain" description="Ig-like" evidence="3">
    <location>
        <begin position="158"/>
        <end position="252"/>
    </location>
</feature>
<dbReference type="GO" id="GO:0032589">
    <property type="term" value="C:neuron projection membrane"/>
    <property type="evidence" value="ECO:0007669"/>
    <property type="project" value="TreeGrafter"/>
</dbReference>
<dbReference type="CDD" id="cd00099">
    <property type="entry name" value="IgV"/>
    <property type="match status" value="1"/>
</dbReference>
<feature type="domain" description="Ig-like" evidence="3">
    <location>
        <begin position="55"/>
        <end position="150"/>
    </location>
</feature>
<dbReference type="InterPro" id="IPR003599">
    <property type="entry name" value="Ig_sub"/>
</dbReference>
<feature type="signal peptide" evidence="2">
    <location>
        <begin position="1"/>
        <end position="16"/>
    </location>
</feature>
<gene>
    <name evidence="4" type="ORF">SK128_023541</name>
</gene>
<dbReference type="Pfam" id="PF13927">
    <property type="entry name" value="Ig_3"/>
    <property type="match status" value="1"/>
</dbReference>
<organism evidence="4 5">
    <name type="scientific">Halocaridina rubra</name>
    <name type="common">Hawaiian red shrimp</name>
    <dbReference type="NCBI Taxonomy" id="373956"/>
    <lineage>
        <taxon>Eukaryota</taxon>
        <taxon>Metazoa</taxon>
        <taxon>Ecdysozoa</taxon>
        <taxon>Arthropoda</taxon>
        <taxon>Crustacea</taxon>
        <taxon>Multicrustacea</taxon>
        <taxon>Malacostraca</taxon>
        <taxon>Eumalacostraca</taxon>
        <taxon>Eucarida</taxon>
        <taxon>Decapoda</taxon>
        <taxon>Pleocyemata</taxon>
        <taxon>Caridea</taxon>
        <taxon>Atyoidea</taxon>
        <taxon>Atyidae</taxon>
        <taxon>Halocaridina</taxon>
    </lineage>
</organism>
<dbReference type="SUPFAM" id="SSF48726">
    <property type="entry name" value="Immunoglobulin"/>
    <property type="match status" value="2"/>
</dbReference>
<dbReference type="GO" id="GO:0050808">
    <property type="term" value="P:synapse organization"/>
    <property type="evidence" value="ECO:0007669"/>
    <property type="project" value="TreeGrafter"/>
</dbReference>
<comment type="caution">
    <text evidence="4">The sequence shown here is derived from an EMBL/GenBank/DDBJ whole genome shotgun (WGS) entry which is preliminary data.</text>
</comment>
<proteinExistence type="predicted"/>
<dbReference type="AlphaFoldDB" id="A0AAN8X530"/>
<keyword evidence="1" id="KW-0812">Transmembrane</keyword>
<feature type="chain" id="PRO_5042934021" description="Ig-like domain-containing protein" evidence="2">
    <location>
        <begin position="17"/>
        <end position="347"/>
    </location>
</feature>
<dbReference type="PANTHER" id="PTHR23279">
    <property type="entry name" value="DEFECTIVE PROBOSCIS EXTENSION RESPONSE DPR -RELATED"/>
    <property type="match status" value="1"/>
</dbReference>
<keyword evidence="1" id="KW-1133">Transmembrane helix</keyword>
<dbReference type="InterPro" id="IPR007110">
    <property type="entry name" value="Ig-like_dom"/>
</dbReference>
<keyword evidence="1" id="KW-0472">Membrane</keyword>
<dbReference type="InterPro" id="IPR036179">
    <property type="entry name" value="Ig-like_dom_sf"/>
</dbReference>
<dbReference type="InterPro" id="IPR003598">
    <property type="entry name" value="Ig_sub2"/>
</dbReference>
<evidence type="ECO:0000256" key="1">
    <source>
        <dbReference type="SAM" id="Phobius"/>
    </source>
</evidence>
<dbReference type="Gene3D" id="2.60.40.10">
    <property type="entry name" value="Immunoglobulins"/>
    <property type="match status" value="2"/>
</dbReference>
<dbReference type="InterPro" id="IPR037448">
    <property type="entry name" value="Zig-8"/>
</dbReference>
<dbReference type="InterPro" id="IPR013106">
    <property type="entry name" value="Ig_V-set"/>
</dbReference>
<evidence type="ECO:0000259" key="3">
    <source>
        <dbReference type="PROSITE" id="PS50835"/>
    </source>
</evidence>
<reference evidence="4 5" key="1">
    <citation type="submission" date="2023-11" db="EMBL/GenBank/DDBJ databases">
        <title>Halocaridina rubra genome assembly.</title>
        <authorList>
            <person name="Smith C."/>
        </authorList>
    </citation>
    <scope>NUCLEOTIDE SEQUENCE [LARGE SCALE GENOMIC DNA]</scope>
    <source>
        <strain evidence="4">EP-1</strain>
        <tissue evidence="4">Whole</tissue>
    </source>
</reference>
<feature type="transmembrane region" description="Helical" evidence="1">
    <location>
        <begin position="285"/>
        <end position="308"/>
    </location>
</feature>
<dbReference type="InterPro" id="IPR013783">
    <property type="entry name" value="Ig-like_fold"/>
</dbReference>
<dbReference type="EMBL" id="JAXCGZ010009707">
    <property type="protein sequence ID" value="KAK7076361.1"/>
    <property type="molecule type" value="Genomic_DNA"/>
</dbReference>
<name>A0AAN8X530_HALRR</name>
<dbReference type="PROSITE" id="PS50835">
    <property type="entry name" value="IG_LIKE"/>
    <property type="match status" value="2"/>
</dbReference>
<evidence type="ECO:0000313" key="5">
    <source>
        <dbReference type="Proteomes" id="UP001381693"/>
    </source>
</evidence>
<dbReference type="CDD" id="cd00096">
    <property type="entry name" value="Ig"/>
    <property type="match status" value="1"/>
</dbReference>
<dbReference type="Proteomes" id="UP001381693">
    <property type="component" value="Unassembled WGS sequence"/>
</dbReference>
<dbReference type="Pfam" id="PF07686">
    <property type="entry name" value="V-set"/>
    <property type="match status" value="1"/>
</dbReference>
<keyword evidence="2" id="KW-0732">Signal</keyword>
<protein>
    <recommendedName>
        <fullName evidence="3">Ig-like domain-containing protein</fullName>
    </recommendedName>
</protein>
<sequence length="347" mass="38145">MASCLLLFTDIFLVECKVHDSPDQNQVASISHNIVEEEEIWENGRPSIPHAPRGPHIAGDSPKAIMATVGTPVHVPCKARNLGSKSVSWIRHRDLHVLTVSSFTFTNDERFSAHRDPSSGDWVLVLRHPQPSDSGYYECSISTKPVTAISVRLDVVVPSAQLLGDDSLFLDKGSTLNLTCVLHFSPTPPEFILWYHRDKLVNYGTRGGRKIQVETIHRGKKTWSFLLVENTTLKDSGKYSCKPSNANMVSVLVHVIKSETPEAMKTTTSGASSIYSNPLEKETPLLLLLLVLFSLVVCSLVNSSFLSLPATASAIPSSISPSPYFASSKCHLCIPLLVERRTKKMGV</sequence>
<evidence type="ECO:0000256" key="2">
    <source>
        <dbReference type="SAM" id="SignalP"/>
    </source>
</evidence>
<accession>A0AAN8X530</accession>